<feature type="signal peptide" evidence="1">
    <location>
        <begin position="1"/>
        <end position="15"/>
    </location>
</feature>
<proteinExistence type="predicted"/>
<keyword evidence="1" id="KW-0732">Signal</keyword>
<organism evidence="2 3">
    <name type="scientific">Diacronema lutheri</name>
    <name type="common">Unicellular marine alga</name>
    <name type="synonym">Monochrysis lutheri</name>
    <dbReference type="NCBI Taxonomy" id="2081491"/>
    <lineage>
        <taxon>Eukaryota</taxon>
        <taxon>Haptista</taxon>
        <taxon>Haptophyta</taxon>
        <taxon>Pavlovophyceae</taxon>
        <taxon>Pavlovales</taxon>
        <taxon>Pavlovaceae</taxon>
        <taxon>Diacronema</taxon>
    </lineage>
</organism>
<dbReference type="Proteomes" id="UP000751190">
    <property type="component" value="Unassembled WGS sequence"/>
</dbReference>
<feature type="chain" id="PRO_5035168757" evidence="1">
    <location>
        <begin position="16"/>
        <end position="210"/>
    </location>
</feature>
<evidence type="ECO:0000256" key="1">
    <source>
        <dbReference type="SAM" id="SignalP"/>
    </source>
</evidence>
<gene>
    <name evidence="2" type="ORF">KFE25_001712</name>
</gene>
<comment type="caution">
    <text evidence="2">The sequence shown here is derived from an EMBL/GenBank/DDBJ whole genome shotgun (WGS) entry which is preliminary data.</text>
</comment>
<name>A0A8J6C7N3_DIALT</name>
<keyword evidence="3" id="KW-1185">Reference proteome</keyword>
<evidence type="ECO:0000313" key="3">
    <source>
        <dbReference type="Proteomes" id="UP000751190"/>
    </source>
</evidence>
<evidence type="ECO:0000313" key="2">
    <source>
        <dbReference type="EMBL" id="KAG8462939.1"/>
    </source>
</evidence>
<reference evidence="2" key="1">
    <citation type="submission" date="2021-05" db="EMBL/GenBank/DDBJ databases">
        <title>The genome of the haptophyte Pavlova lutheri (Diacronema luteri, Pavlovales) - a model for lipid biosynthesis in eukaryotic algae.</title>
        <authorList>
            <person name="Hulatt C.J."/>
            <person name="Posewitz M.C."/>
        </authorList>
    </citation>
    <scope>NUCLEOTIDE SEQUENCE</scope>
    <source>
        <strain evidence="2">NIVA-4/92</strain>
    </source>
</reference>
<protein>
    <submittedName>
        <fullName evidence="2">Uncharacterized protein</fullName>
    </submittedName>
</protein>
<accession>A0A8J6C7N3</accession>
<dbReference type="AlphaFoldDB" id="A0A8J6C7N3"/>
<sequence>MRLLLVALIVGGSAAFVPLGAIRCRGRGFAGTAPDCGLSQTTVVGHTPLPLHAARARLPLHVARARPRMLFNTPSRLGADIVLAIANWFGQWSIRMAPRALADAVLLTGKGLSDAVLLTGRWLTIMCVACVFVTTKLNGDERKRMRALEERKLAFDEEERQRKLALEERKLAFDEEERKRKLDLEERKFALDEEERKRKLAQPFTLKLWS</sequence>
<dbReference type="EMBL" id="JAGTXO010000018">
    <property type="protein sequence ID" value="KAG8462939.1"/>
    <property type="molecule type" value="Genomic_DNA"/>
</dbReference>